<dbReference type="GO" id="GO:0003777">
    <property type="term" value="F:microtubule motor activity"/>
    <property type="evidence" value="ECO:0007669"/>
    <property type="project" value="InterPro"/>
</dbReference>
<dbReference type="AlphaFoldDB" id="A0A059F386"/>
<dbReference type="HOGENOM" id="CLU_001485_12_4_1"/>
<dbReference type="VEuPathDB" id="MicrosporidiaDB:H312_00990"/>
<reference evidence="9" key="1">
    <citation type="submission" date="2013-02" db="EMBL/GenBank/DDBJ databases">
        <authorList>
            <consortium name="The Broad Institute Genome Sequencing Platform"/>
            <person name="Cuomo C."/>
            <person name="Becnel J."/>
            <person name="Sanscrainte N."/>
            <person name="Walker B."/>
            <person name="Young S.K."/>
            <person name="Zeng Q."/>
            <person name="Gargeya S."/>
            <person name="Fitzgerald M."/>
            <person name="Haas B."/>
            <person name="Abouelleil A."/>
            <person name="Alvarado L."/>
            <person name="Arachchi H.M."/>
            <person name="Berlin A.M."/>
            <person name="Chapman S.B."/>
            <person name="Dewar J."/>
            <person name="Goldberg J."/>
            <person name="Griggs A."/>
            <person name="Gujja S."/>
            <person name="Hansen M."/>
            <person name="Howarth C."/>
            <person name="Imamovic A."/>
            <person name="Larimer J."/>
            <person name="McCowan C."/>
            <person name="Murphy C."/>
            <person name="Neiman D."/>
            <person name="Pearson M."/>
            <person name="Priest M."/>
            <person name="Roberts A."/>
            <person name="Saif S."/>
            <person name="Shea T."/>
            <person name="Sisk P."/>
            <person name="Sykes S."/>
            <person name="Wortman J."/>
            <person name="Nusbaum C."/>
            <person name="Birren B."/>
        </authorList>
    </citation>
    <scope>NUCLEOTIDE SEQUENCE [LARGE SCALE GENOMIC DNA]</scope>
    <source>
        <strain evidence="9">PRA339</strain>
    </source>
</reference>
<dbReference type="GO" id="GO:0008017">
    <property type="term" value="F:microtubule binding"/>
    <property type="evidence" value="ECO:0007669"/>
    <property type="project" value="InterPro"/>
</dbReference>
<dbReference type="STRING" id="1288291.A0A059F386"/>
<dbReference type="InterPro" id="IPR036961">
    <property type="entry name" value="Kinesin_motor_dom_sf"/>
</dbReference>
<gene>
    <name evidence="8" type="ORF">H312_00990</name>
</gene>
<feature type="coiled-coil region" evidence="6">
    <location>
        <begin position="148"/>
        <end position="185"/>
    </location>
</feature>
<keyword evidence="3 5" id="KW-0067">ATP-binding</keyword>
<dbReference type="InterPro" id="IPR027640">
    <property type="entry name" value="Kinesin-like_fam"/>
</dbReference>
<evidence type="ECO:0000256" key="3">
    <source>
        <dbReference type="ARBA" id="ARBA00022840"/>
    </source>
</evidence>
<dbReference type="InterPro" id="IPR027417">
    <property type="entry name" value="P-loop_NTPase"/>
</dbReference>
<name>A0A059F386_9MICR</name>
<sequence>MRKEKRYLDLQKEFNEIMSLLSNKSKKETLEKLPNKKASNDCSRNKAKAKGECECKRCVEEKEYLDSINDLEDNILELKEKIHRLEVQNKELKEHQSLLNNEEIKNIYHKIEMLNLDNNFAICKRLKEVLTKILQNFVSSKNDIYVEKMALENVLKQKNREIEELNAKLEEIKTLEEIISNQKIKEKILINEILDLKGSIRVFCRIRPPLNSASLCKIKNSFEEIEISVPQKNHSFQFDRIFSSHDGQIDVFNEIAPLISNGLEGYKVCIFAYGQTGSGKTFTMEGSPENKGVILNSLDLIFDSLERMQTSNWNFIINVNIIEIYNENIYDLLKESDEKIEIKYLEDKLTLTNCSEYSIENKNEIFDLISVAHRNRSVGQTAANEKSSRSHLVFILKIEMINEQLKEKRSAAYSFIDLAGSERISHSKVEGIRLKETQNINKSLSSLGNVISSLIRKDPHIPFRDSKLTYLLKDYLTGNSRILMFVNISPEFNHFNETVCSLRFASKVSDCKLDCAKKNIFKEI</sequence>
<dbReference type="SUPFAM" id="SSF52540">
    <property type="entry name" value="P-loop containing nucleoside triphosphate hydrolases"/>
    <property type="match status" value="1"/>
</dbReference>
<keyword evidence="1" id="KW-0493">Microtubule</keyword>
<feature type="domain" description="Kinesin motor" evidence="7">
    <location>
        <begin position="199"/>
        <end position="511"/>
    </location>
</feature>
<dbReference type="GO" id="GO:0007018">
    <property type="term" value="P:microtubule-based movement"/>
    <property type="evidence" value="ECO:0007669"/>
    <property type="project" value="InterPro"/>
</dbReference>
<dbReference type="PANTHER" id="PTHR47972">
    <property type="entry name" value="KINESIN-LIKE PROTEIN KLP-3"/>
    <property type="match status" value="1"/>
</dbReference>
<dbReference type="SMART" id="SM00129">
    <property type="entry name" value="KISc"/>
    <property type="match status" value="1"/>
</dbReference>
<evidence type="ECO:0000256" key="2">
    <source>
        <dbReference type="ARBA" id="ARBA00022741"/>
    </source>
</evidence>
<accession>A0A059F386</accession>
<keyword evidence="4 5" id="KW-0505">Motor protein</keyword>
<evidence type="ECO:0000256" key="4">
    <source>
        <dbReference type="ARBA" id="ARBA00023175"/>
    </source>
</evidence>
<evidence type="ECO:0000313" key="9">
    <source>
        <dbReference type="Proteomes" id="UP000030655"/>
    </source>
</evidence>
<reference evidence="8 9" key="2">
    <citation type="submission" date="2014-03" db="EMBL/GenBank/DDBJ databases">
        <title>The Genome Sequence of Anncaliia algerae insect isolate PRA339.</title>
        <authorList>
            <consortium name="The Broad Institute Genome Sequencing Platform"/>
            <consortium name="The Broad Institute Genome Sequencing Center for Infectious Disease"/>
            <person name="Cuomo C."/>
            <person name="Becnel J."/>
            <person name="Sanscrainte N."/>
            <person name="Walker B."/>
            <person name="Young S.K."/>
            <person name="Zeng Q."/>
            <person name="Gargeya S."/>
            <person name="Fitzgerald M."/>
            <person name="Haas B."/>
            <person name="Abouelleil A."/>
            <person name="Alvarado L."/>
            <person name="Arachchi H.M."/>
            <person name="Berlin A.M."/>
            <person name="Chapman S.B."/>
            <person name="Dewar J."/>
            <person name="Goldberg J."/>
            <person name="Griggs A."/>
            <person name="Gujja S."/>
            <person name="Hansen M."/>
            <person name="Howarth C."/>
            <person name="Imamovic A."/>
            <person name="Larimer J."/>
            <person name="McCowan C."/>
            <person name="Murphy C."/>
            <person name="Neiman D."/>
            <person name="Pearson M."/>
            <person name="Priest M."/>
            <person name="Roberts A."/>
            <person name="Saif S."/>
            <person name="Shea T."/>
            <person name="Sisk P."/>
            <person name="Sykes S."/>
            <person name="Wortman J."/>
            <person name="Nusbaum C."/>
            <person name="Birren B."/>
        </authorList>
    </citation>
    <scope>NUCLEOTIDE SEQUENCE [LARGE SCALE GENOMIC DNA]</scope>
    <source>
        <strain evidence="8 9">PRA339</strain>
    </source>
</reference>
<dbReference type="Pfam" id="PF00225">
    <property type="entry name" value="Kinesin"/>
    <property type="match status" value="1"/>
</dbReference>
<keyword evidence="6" id="KW-0175">Coiled coil</keyword>
<evidence type="ECO:0000256" key="6">
    <source>
        <dbReference type="SAM" id="Coils"/>
    </source>
</evidence>
<dbReference type="GO" id="GO:0005874">
    <property type="term" value="C:microtubule"/>
    <property type="evidence" value="ECO:0007669"/>
    <property type="project" value="UniProtKB-KW"/>
</dbReference>
<evidence type="ECO:0000313" key="8">
    <source>
        <dbReference type="EMBL" id="KCZ81537.1"/>
    </source>
</evidence>
<dbReference type="Gene3D" id="3.40.850.10">
    <property type="entry name" value="Kinesin motor domain"/>
    <property type="match status" value="1"/>
</dbReference>
<dbReference type="PRINTS" id="PR00380">
    <property type="entry name" value="KINESINHEAVY"/>
</dbReference>
<dbReference type="PANTHER" id="PTHR47972:SF45">
    <property type="entry name" value="PROTEIN CLARET SEGREGATIONAL"/>
    <property type="match status" value="1"/>
</dbReference>
<feature type="binding site" evidence="5">
    <location>
        <begin position="274"/>
        <end position="281"/>
    </location>
    <ligand>
        <name>ATP</name>
        <dbReference type="ChEBI" id="CHEBI:30616"/>
    </ligand>
</feature>
<organism evidence="8 9">
    <name type="scientific">Anncaliia algerae PRA339</name>
    <dbReference type="NCBI Taxonomy" id="1288291"/>
    <lineage>
        <taxon>Eukaryota</taxon>
        <taxon>Fungi</taxon>
        <taxon>Fungi incertae sedis</taxon>
        <taxon>Microsporidia</taxon>
        <taxon>Tubulinosematoidea</taxon>
        <taxon>Tubulinosematidae</taxon>
        <taxon>Anncaliia</taxon>
    </lineage>
</organism>
<dbReference type="OrthoDB" id="3176171at2759"/>
<evidence type="ECO:0000256" key="5">
    <source>
        <dbReference type="PROSITE-ProRule" id="PRU00283"/>
    </source>
</evidence>
<proteinExistence type="inferred from homology"/>
<evidence type="ECO:0000256" key="1">
    <source>
        <dbReference type="ARBA" id="ARBA00022701"/>
    </source>
</evidence>
<dbReference type="GO" id="GO:0005524">
    <property type="term" value="F:ATP binding"/>
    <property type="evidence" value="ECO:0007669"/>
    <property type="project" value="UniProtKB-UniRule"/>
</dbReference>
<dbReference type="InterPro" id="IPR001752">
    <property type="entry name" value="Kinesin_motor_dom"/>
</dbReference>
<dbReference type="EMBL" id="KK365140">
    <property type="protein sequence ID" value="KCZ81537.1"/>
    <property type="molecule type" value="Genomic_DNA"/>
</dbReference>
<feature type="coiled-coil region" evidence="6">
    <location>
        <begin position="61"/>
        <end position="105"/>
    </location>
</feature>
<dbReference type="PROSITE" id="PS50067">
    <property type="entry name" value="KINESIN_MOTOR_2"/>
    <property type="match status" value="1"/>
</dbReference>
<keyword evidence="2 5" id="KW-0547">Nucleotide-binding</keyword>
<keyword evidence="9" id="KW-1185">Reference proteome</keyword>
<comment type="similarity">
    <text evidence="5">Belongs to the TRAFAC class myosin-kinesin ATPase superfamily. Kinesin family.</text>
</comment>
<dbReference type="Proteomes" id="UP000030655">
    <property type="component" value="Unassembled WGS sequence"/>
</dbReference>
<protein>
    <recommendedName>
        <fullName evidence="7">Kinesin motor domain-containing protein</fullName>
    </recommendedName>
</protein>
<evidence type="ECO:0000259" key="7">
    <source>
        <dbReference type="PROSITE" id="PS50067"/>
    </source>
</evidence>